<dbReference type="Pfam" id="PF08021">
    <property type="entry name" value="FAD_binding_9"/>
    <property type="match status" value="1"/>
</dbReference>
<dbReference type="PANTHER" id="PTHR30157:SF0">
    <property type="entry name" value="NADPH-DEPENDENT FERRIC-CHELATE REDUCTASE"/>
    <property type="match status" value="1"/>
</dbReference>
<protein>
    <submittedName>
        <fullName evidence="2">Siderophore-interacting protein</fullName>
    </submittedName>
</protein>
<dbReference type="Pfam" id="PF04954">
    <property type="entry name" value="SIP"/>
    <property type="match status" value="1"/>
</dbReference>
<dbReference type="InterPro" id="IPR039261">
    <property type="entry name" value="FNR_nucleotide-bd"/>
</dbReference>
<dbReference type="InterPro" id="IPR013113">
    <property type="entry name" value="SIP_FAD-bd"/>
</dbReference>
<dbReference type="EMBL" id="BAAAYN010000019">
    <property type="protein sequence ID" value="GAA3387741.1"/>
    <property type="molecule type" value="Genomic_DNA"/>
</dbReference>
<dbReference type="CDD" id="cd06193">
    <property type="entry name" value="siderophore_interacting"/>
    <property type="match status" value="1"/>
</dbReference>
<dbReference type="InterPro" id="IPR039374">
    <property type="entry name" value="SIP_fam"/>
</dbReference>
<dbReference type="InterPro" id="IPR017927">
    <property type="entry name" value="FAD-bd_FR_type"/>
</dbReference>
<comment type="caution">
    <text evidence="2">The sequence shown here is derived from an EMBL/GenBank/DDBJ whole genome shotgun (WGS) entry which is preliminary data.</text>
</comment>
<dbReference type="Gene3D" id="2.40.30.10">
    <property type="entry name" value="Translation factors"/>
    <property type="match status" value="1"/>
</dbReference>
<name>A0ABP6SY79_9ACTN</name>
<proteinExistence type="predicted"/>
<reference evidence="3" key="1">
    <citation type="journal article" date="2019" name="Int. J. Syst. Evol. Microbiol.">
        <title>The Global Catalogue of Microorganisms (GCM) 10K type strain sequencing project: providing services to taxonomists for standard genome sequencing and annotation.</title>
        <authorList>
            <consortium name="The Broad Institute Genomics Platform"/>
            <consortium name="The Broad Institute Genome Sequencing Center for Infectious Disease"/>
            <person name="Wu L."/>
            <person name="Ma J."/>
        </authorList>
    </citation>
    <scope>NUCLEOTIDE SEQUENCE [LARGE SCALE GENOMIC DNA]</scope>
    <source>
        <strain evidence="3">JCM 9458</strain>
    </source>
</reference>
<evidence type="ECO:0000259" key="1">
    <source>
        <dbReference type="PROSITE" id="PS51384"/>
    </source>
</evidence>
<accession>A0ABP6SY79</accession>
<feature type="domain" description="FAD-binding FR-type" evidence="1">
    <location>
        <begin position="16"/>
        <end position="153"/>
    </location>
</feature>
<dbReference type="Proteomes" id="UP001501676">
    <property type="component" value="Unassembled WGS sequence"/>
</dbReference>
<gene>
    <name evidence="2" type="ORF">GCM10020369_31330</name>
</gene>
<organism evidence="2 3">
    <name type="scientific">Cryptosporangium minutisporangium</name>
    <dbReference type="NCBI Taxonomy" id="113569"/>
    <lineage>
        <taxon>Bacteria</taxon>
        <taxon>Bacillati</taxon>
        <taxon>Actinomycetota</taxon>
        <taxon>Actinomycetes</taxon>
        <taxon>Cryptosporangiales</taxon>
        <taxon>Cryptosporangiaceae</taxon>
        <taxon>Cryptosporangium</taxon>
    </lineage>
</organism>
<dbReference type="PANTHER" id="PTHR30157">
    <property type="entry name" value="FERRIC REDUCTASE, NADPH-DEPENDENT"/>
    <property type="match status" value="1"/>
</dbReference>
<evidence type="ECO:0000313" key="3">
    <source>
        <dbReference type="Proteomes" id="UP001501676"/>
    </source>
</evidence>
<dbReference type="RefSeq" id="WP_345728829.1">
    <property type="nucleotide sequence ID" value="NZ_BAAAYN010000019.1"/>
</dbReference>
<sequence length="277" mass="30221">MARQNLHANRIKPQTSELLTLHVLRREQISPHFSRVTLGRGDVERFVPMGFDQWFRLFIPVSDGSLARAPQKLNTIAFLRFLAVSKSERPVLRNYTVRDYREDGPDGPELDVDFVLHGSASDETAGPAATWASTCTEGDPVAIFDEGVGFNPPDGLNRVRLVADESGLPAVAGILRSLPADATGEAIVEVPSAEDQQPLTGPTGVEVTWVVRPDPHGVPGQAALAAASALPATTEPFYGWVVGEQSLPTELRRHWVGQGVPKNHIMFCGYWRVGRSQ</sequence>
<dbReference type="InterPro" id="IPR007037">
    <property type="entry name" value="SIP_rossman_dom"/>
</dbReference>
<evidence type="ECO:0000313" key="2">
    <source>
        <dbReference type="EMBL" id="GAA3387741.1"/>
    </source>
</evidence>
<dbReference type="Gene3D" id="3.40.50.80">
    <property type="entry name" value="Nucleotide-binding domain of ferredoxin-NADP reductase (FNR) module"/>
    <property type="match status" value="1"/>
</dbReference>
<dbReference type="InterPro" id="IPR017938">
    <property type="entry name" value="Riboflavin_synthase-like_b-brl"/>
</dbReference>
<keyword evidence="3" id="KW-1185">Reference proteome</keyword>
<dbReference type="SUPFAM" id="SSF63380">
    <property type="entry name" value="Riboflavin synthase domain-like"/>
    <property type="match status" value="1"/>
</dbReference>
<dbReference type="PROSITE" id="PS51384">
    <property type="entry name" value="FAD_FR"/>
    <property type="match status" value="1"/>
</dbReference>